<dbReference type="AlphaFoldDB" id="A0A1H8QGK0"/>
<protein>
    <submittedName>
        <fullName evidence="1">Uncharacterized nucleotidyltransferase</fullName>
    </submittedName>
</protein>
<dbReference type="OrthoDB" id="5497963at2"/>
<accession>A0A1H8QGK0</accession>
<dbReference type="STRING" id="406100.SAMN04488052_101573"/>
<organism evidence="1 2">
    <name type="scientific">Aquisalimonas asiatica</name>
    <dbReference type="NCBI Taxonomy" id="406100"/>
    <lineage>
        <taxon>Bacteria</taxon>
        <taxon>Pseudomonadati</taxon>
        <taxon>Pseudomonadota</taxon>
        <taxon>Gammaproteobacteria</taxon>
        <taxon>Chromatiales</taxon>
        <taxon>Ectothiorhodospiraceae</taxon>
        <taxon>Aquisalimonas</taxon>
    </lineage>
</organism>
<keyword evidence="1" id="KW-0808">Transferase</keyword>
<dbReference type="EMBL" id="FOEG01000001">
    <property type="protein sequence ID" value="SEO53332.1"/>
    <property type="molecule type" value="Genomic_DNA"/>
</dbReference>
<reference evidence="1 2" key="1">
    <citation type="submission" date="2016-10" db="EMBL/GenBank/DDBJ databases">
        <authorList>
            <person name="de Groot N.N."/>
        </authorList>
    </citation>
    <scope>NUCLEOTIDE SEQUENCE [LARGE SCALE GENOMIC DNA]</scope>
    <source>
        <strain evidence="1 2">CGMCC 1.6291</strain>
    </source>
</reference>
<dbReference type="Pfam" id="PF14907">
    <property type="entry name" value="NTP_transf_5"/>
    <property type="match status" value="1"/>
</dbReference>
<evidence type="ECO:0000313" key="2">
    <source>
        <dbReference type="Proteomes" id="UP000199657"/>
    </source>
</evidence>
<dbReference type="GO" id="GO:0016740">
    <property type="term" value="F:transferase activity"/>
    <property type="evidence" value="ECO:0007669"/>
    <property type="project" value="UniProtKB-KW"/>
</dbReference>
<dbReference type="InterPro" id="IPR039498">
    <property type="entry name" value="NTP_transf_5"/>
</dbReference>
<gene>
    <name evidence="1" type="ORF">SAMN04488052_101573</name>
</gene>
<sequence>MRSRPRADTAGTGLVALLRAPGAAHGVSPRDWERLIAAGREAGLLGRVYWALQQAGALGAVPAAPAAHLHSAWLAAEAQRRAVVREVAYLAELLAGVVPRVVLLKGAAYALAGLPPAAGRQFSDIDLLVPREALATVEARLNRVGWLGTHHGAYDQRYYREWMHELPPLRHPQRGSTLDVHHTILPETARFRPDADALVSAARAVPGHSRLAVLAPEDMVIHSATHLFVDGEIPNGLRDLVDLDALLRHFGSTAAFWDALPGRARALQLGAPLWLALHYCRRMLGTPVPGACADALAADAPSTTGLAVLDACYGRLLLPQVPGEPGGGGRGVAAMTIFLRGHWLRMPLPLLARHAFRKGVVVPLFGDGASSRP</sequence>
<dbReference type="RefSeq" id="WP_091639748.1">
    <property type="nucleotide sequence ID" value="NZ_FOEG01000001.1"/>
</dbReference>
<proteinExistence type="predicted"/>
<dbReference type="Proteomes" id="UP000199657">
    <property type="component" value="Unassembled WGS sequence"/>
</dbReference>
<name>A0A1H8QGK0_9GAMM</name>
<keyword evidence="2" id="KW-1185">Reference proteome</keyword>
<evidence type="ECO:0000313" key="1">
    <source>
        <dbReference type="EMBL" id="SEO53332.1"/>
    </source>
</evidence>